<evidence type="ECO:0000313" key="2">
    <source>
        <dbReference type="EMBL" id="PHH74534.1"/>
    </source>
</evidence>
<evidence type="ECO:0000313" key="3">
    <source>
        <dbReference type="Proteomes" id="UP000224854"/>
    </source>
</evidence>
<proteinExistence type="predicted"/>
<protein>
    <submittedName>
        <fullName evidence="2">Uncharacterized protein</fullName>
    </submittedName>
</protein>
<gene>
    <name evidence="2" type="ORF">CDD82_4892</name>
</gene>
<name>A0A2C5Z585_9HYPO</name>
<accession>A0A2C5Z585</accession>
<keyword evidence="1" id="KW-0812">Transmembrane</keyword>
<dbReference type="PANTHER" id="PTHR46830:SF2">
    <property type="entry name" value="ALPHA-1,4-N-ACETYLGLUCOSAMINYLTRANSFERASE"/>
    <property type="match status" value="1"/>
</dbReference>
<keyword evidence="1" id="KW-0472">Membrane</keyword>
<evidence type="ECO:0000256" key="1">
    <source>
        <dbReference type="SAM" id="Phobius"/>
    </source>
</evidence>
<dbReference type="OrthoDB" id="409543at2759"/>
<reference evidence="2 3" key="1">
    <citation type="submission" date="2017-06" db="EMBL/GenBank/DDBJ databases">
        <title>Ant-infecting Ophiocordyceps genomes reveal a high diversity of potential behavioral manipulation genes and a possible major role for enterotoxins.</title>
        <authorList>
            <person name="De Bekker C."/>
            <person name="Evans H.C."/>
            <person name="Brachmann A."/>
            <person name="Hughes D.P."/>
        </authorList>
    </citation>
    <scope>NUCLEOTIDE SEQUENCE [LARGE SCALE GENOMIC DNA]</scope>
    <source>
        <strain evidence="2 3">1348a</strain>
    </source>
</reference>
<sequence>MARHYLVAYLMMAMLATSLMFLFLQDQSSFGHSREESDSSSSKESGIPNQINYVYVVKDPSMEMRFHFSHVLSMYAARHYWRPQKILLHTNAEAGVLSRARAGQSGKWSQLILGLAELEVNRVASPTHADNGQELRHLEHQSDFVRVKGFDFVSPRYVLEKRSNFARALYPVAKKMYDEGVIEMDDLYDGSLRDSEGPPAPAEKQ</sequence>
<dbReference type="PANTHER" id="PTHR46830">
    <property type="entry name" value="TRANSFERASE, PUTATIVE-RELATED"/>
    <property type="match status" value="1"/>
</dbReference>
<feature type="transmembrane region" description="Helical" evidence="1">
    <location>
        <begin position="6"/>
        <end position="24"/>
    </location>
</feature>
<dbReference type="Proteomes" id="UP000224854">
    <property type="component" value="Unassembled WGS sequence"/>
</dbReference>
<comment type="caution">
    <text evidence="2">The sequence shown here is derived from an EMBL/GenBank/DDBJ whole genome shotgun (WGS) entry which is preliminary data.</text>
</comment>
<organism evidence="2 3">
    <name type="scientific">Ophiocordyceps australis</name>
    <dbReference type="NCBI Taxonomy" id="1399860"/>
    <lineage>
        <taxon>Eukaryota</taxon>
        <taxon>Fungi</taxon>
        <taxon>Dikarya</taxon>
        <taxon>Ascomycota</taxon>
        <taxon>Pezizomycotina</taxon>
        <taxon>Sordariomycetes</taxon>
        <taxon>Hypocreomycetidae</taxon>
        <taxon>Hypocreales</taxon>
        <taxon>Ophiocordycipitaceae</taxon>
        <taxon>Ophiocordyceps</taxon>
    </lineage>
</organism>
<keyword evidence="1" id="KW-1133">Transmembrane helix</keyword>
<dbReference type="AlphaFoldDB" id="A0A2C5Z585"/>
<keyword evidence="3" id="KW-1185">Reference proteome</keyword>
<dbReference type="EMBL" id="NJEU01000425">
    <property type="protein sequence ID" value="PHH74534.1"/>
    <property type="molecule type" value="Genomic_DNA"/>
</dbReference>